<dbReference type="Gene3D" id="3.60.21.70">
    <property type="entry name" value="PhoD-like phosphatase"/>
    <property type="match status" value="1"/>
</dbReference>
<evidence type="ECO:0000256" key="1">
    <source>
        <dbReference type="SAM" id="MobiDB-lite"/>
    </source>
</evidence>
<organism evidence="2 3">
    <name type="scientific">Haloferula helveola</name>
    <dbReference type="NCBI Taxonomy" id="490095"/>
    <lineage>
        <taxon>Bacteria</taxon>
        <taxon>Pseudomonadati</taxon>
        <taxon>Verrucomicrobiota</taxon>
        <taxon>Verrucomicrobiia</taxon>
        <taxon>Verrucomicrobiales</taxon>
        <taxon>Verrucomicrobiaceae</taxon>
        <taxon>Haloferula</taxon>
    </lineage>
</organism>
<evidence type="ECO:0008006" key="4">
    <source>
        <dbReference type="Google" id="ProtNLM"/>
    </source>
</evidence>
<feature type="region of interest" description="Disordered" evidence="1">
    <location>
        <begin position="301"/>
        <end position="322"/>
    </location>
</feature>
<dbReference type="InterPro" id="IPR029052">
    <property type="entry name" value="Metallo-depent_PP-like"/>
</dbReference>
<dbReference type="Proteomes" id="UP001374893">
    <property type="component" value="Chromosome"/>
</dbReference>
<proteinExistence type="predicted"/>
<name>A0ABN6H0P2_9BACT</name>
<accession>A0ABN6H0P2</accession>
<reference evidence="2 3" key="1">
    <citation type="submission" date="2021-06" db="EMBL/GenBank/DDBJ databases">
        <title>Complete genome of Haloferula helveola possessing various polysaccharide degrading enzymes.</title>
        <authorList>
            <person name="Takami H."/>
            <person name="Huang C."/>
            <person name="Hamasaki K."/>
        </authorList>
    </citation>
    <scope>NUCLEOTIDE SEQUENCE [LARGE SCALE GENOMIC DNA]</scope>
    <source>
        <strain evidence="2 3">CN-1</strain>
    </source>
</reference>
<gene>
    <name evidence="2" type="ORF">HAHE_09360</name>
</gene>
<dbReference type="EMBL" id="AP024702">
    <property type="protein sequence ID" value="BCX47028.1"/>
    <property type="molecule type" value="Genomic_DNA"/>
</dbReference>
<evidence type="ECO:0000313" key="2">
    <source>
        <dbReference type="EMBL" id="BCX47028.1"/>
    </source>
</evidence>
<feature type="region of interest" description="Disordered" evidence="1">
    <location>
        <begin position="1"/>
        <end position="20"/>
    </location>
</feature>
<feature type="compositionally biased region" description="Basic and acidic residues" evidence="1">
    <location>
        <begin position="301"/>
        <end position="320"/>
    </location>
</feature>
<sequence length="534" mass="60196">MTAAALAAEDPGEPPVKAPYQKGEDRLAVNDWWNRPTPQNPKQKIIDLKVPRDEVVAFGLYTVSNKTLKLSAQLYPLYPKETRTVRLEILKDDKWQEIAKAEVNDLGWSALFRVEDWPTDRDVAYRIRHGEKAMFEGLVRKDPGDKDEIVLAALSCNSNKDRGMRENYVRNINHLDPDLIFFAGDQSYDHKEHTAAWLKFGLQFRETFRNRPCISIPDDHDIGQGNLWGENGKVAQLGSGADGGYFFHPDYVKQVERCQTANLPDPYDPTPVEQGIGVYYTNLIVGGVDFAILEDRKFKTGPKDRHPMKGPRPDHIRDPDYDPSVVDVPGLKLLGDRQLKFLEDWSDDTDGVAMKAVLSQTGFCGGAHLHGSKNNRLHADMDSNGWPQTGRNKAVSLIKKANAVHIAGDQHLATLIQHGVDEFRDGPWAFVVPASVNNYYGRWWWPEDEKAGGNPDPENPLPWNGDYLDGFANKITVHAYANPENPSSGGGFGLIRFRKDPEEVTFECWPRDVDVTKPGAKQFKGWPRTISMKR</sequence>
<dbReference type="InterPro" id="IPR038607">
    <property type="entry name" value="PhoD-like_sf"/>
</dbReference>
<keyword evidence="3" id="KW-1185">Reference proteome</keyword>
<protein>
    <recommendedName>
        <fullName evidence="4">PhoD-like phosphatase metallophosphatase domain-containing protein</fullName>
    </recommendedName>
</protein>
<evidence type="ECO:0000313" key="3">
    <source>
        <dbReference type="Proteomes" id="UP001374893"/>
    </source>
</evidence>
<dbReference type="SUPFAM" id="SSF56300">
    <property type="entry name" value="Metallo-dependent phosphatases"/>
    <property type="match status" value="1"/>
</dbReference>